<keyword evidence="2" id="KW-0812">Transmembrane</keyword>
<evidence type="ECO:0000313" key="5">
    <source>
        <dbReference type="Proteomes" id="UP000034154"/>
    </source>
</evidence>
<gene>
    <name evidence="4" type="ORF">UW63_C0056G0002</name>
</gene>
<keyword evidence="2" id="KW-1133">Transmembrane helix</keyword>
<feature type="transmembrane region" description="Helical" evidence="2">
    <location>
        <begin position="57"/>
        <end position="84"/>
    </location>
</feature>
<accession>A0A0G1JDV8</accession>
<keyword evidence="1" id="KW-0732">Signal</keyword>
<dbReference type="Pfam" id="PF18895">
    <property type="entry name" value="T4SS_pilin"/>
    <property type="match status" value="1"/>
</dbReference>
<dbReference type="Proteomes" id="UP000034154">
    <property type="component" value="Unassembled WGS sequence"/>
</dbReference>
<evidence type="ECO:0000259" key="3">
    <source>
        <dbReference type="Pfam" id="PF13205"/>
    </source>
</evidence>
<dbReference type="InterPro" id="IPR043993">
    <property type="entry name" value="T4SS_pilin"/>
</dbReference>
<sequence>MKINWKNAAIGAATVGIILTAIFVFTPTHFAFAQLDTLEGTALEAQTGLATESLPIVIARVIRIFIGVLGLILVCLFVYAGFLYLTARGEPTPVEKARKIIKNAIIGMAIVLLSFSITTFILNRLLAAAGFAGGVTTSGAGNYTEPLSGSLGSGVIESHYPARYATEIPRNTRISVTFKEAISLDSIISDYATGAAAGASVFDLNSAKVLIFETAAVTDEVSEAEVALGAAEVDVSFVPMDLDDDGVVDPWATIFVFDPVDLLGNATTDTNYTIKLEPTILKADGSLAFSGAYSSGYEWTFEVSTEVDLTPPYVVSVVPVEGSDEAPNVVVQITFNEAMDPVAASGEFIGGTGFTHIEVLDLDSTSAGSNVEGTFSVVNNYRTVEFLPNDVCASDPCGNDIYCLPFGADLEVQAHAASLGADPPQAEMVGGLFTGLVDACGNSLDGNGDRVAQGSIEDTVSGLDDYEWNFTTTSEINDRSPAIVSLLPTLTENSNIDVNQNIEFVFDILLQASTVNSSNVKLLPNHAQELWFSDSSVNADPDSTVLGDEYSTAIIRHAQLWETVIDAAGVTTLYYYYPLVNQGVKSAWQICMFPSYGPHAALELRTSCADSAAPFCCNGFGQSTPCVRRMDGSLLQ</sequence>
<feature type="transmembrane region" description="Helical" evidence="2">
    <location>
        <begin position="104"/>
        <end position="122"/>
    </location>
</feature>
<feature type="domain" description="SbsA Ig-like" evidence="3">
    <location>
        <begin position="309"/>
        <end position="390"/>
    </location>
</feature>
<name>A0A0G1JDV8_9BACT</name>
<protein>
    <recommendedName>
        <fullName evidence="3">SbsA Ig-like domain-containing protein</fullName>
    </recommendedName>
</protein>
<evidence type="ECO:0000256" key="2">
    <source>
        <dbReference type="SAM" id="Phobius"/>
    </source>
</evidence>
<dbReference type="AlphaFoldDB" id="A0A0G1JDV8"/>
<dbReference type="Pfam" id="PF13205">
    <property type="entry name" value="Big_5"/>
    <property type="match status" value="1"/>
</dbReference>
<dbReference type="InterPro" id="IPR032812">
    <property type="entry name" value="SbsA_Ig"/>
</dbReference>
<evidence type="ECO:0000313" key="4">
    <source>
        <dbReference type="EMBL" id="KKT69500.1"/>
    </source>
</evidence>
<organism evidence="4 5">
    <name type="scientific">Candidatus Uhrbacteria bacterium GW2011_GWF2_44_350</name>
    <dbReference type="NCBI Taxonomy" id="1619000"/>
    <lineage>
        <taxon>Bacteria</taxon>
        <taxon>Candidatus Uhriibacteriota</taxon>
    </lineage>
</organism>
<keyword evidence="2" id="KW-0472">Membrane</keyword>
<proteinExistence type="predicted"/>
<comment type="caution">
    <text evidence="4">The sequence shown here is derived from an EMBL/GenBank/DDBJ whole genome shotgun (WGS) entry which is preliminary data.</text>
</comment>
<reference evidence="4 5" key="1">
    <citation type="journal article" date="2015" name="Nature">
        <title>rRNA introns, odd ribosomes, and small enigmatic genomes across a large radiation of phyla.</title>
        <authorList>
            <person name="Brown C.T."/>
            <person name="Hug L.A."/>
            <person name="Thomas B.C."/>
            <person name="Sharon I."/>
            <person name="Castelle C.J."/>
            <person name="Singh A."/>
            <person name="Wilkins M.J."/>
            <person name="Williams K.H."/>
            <person name="Banfield J.F."/>
        </authorList>
    </citation>
    <scope>NUCLEOTIDE SEQUENCE [LARGE SCALE GENOMIC DNA]</scope>
</reference>
<evidence type="ECO:0000256" key="1">
    <source>
        <dbReference type="ARBA" id="ARBA00022729"/>
    </source>
</evidence>
<dbReference type="EMBL" id="LCJB01000056">
    <property type="protein sequence ID" value="KKT69500.1"/>
    <property type="molecule type" value="Genomic_DNA"/>
</dbReference>